<dbReference type="eggNOG" id="COG5004">
    <property type="taxonomic scope" value="Bacteria"/>
</dbReference>
<proteinExistence type="predicted"/>
<dbReference type="RefSeq" id="WP_013232263.1">
    <property type="nucleotide sequence ID" value="NC_014323.1"/>
</dbReference>
<organism evidence="1 2">
    <name type="scientific">Herbaspirillum seropedicae (strain SmR1)</name>
    <dbReference type="NCBI Taxonomy" id="757424"/>
    <lineage>
        <taxon>Bacteria</taxon>
        <taxon>Pseudomonadati</taxon>
        <taxon>Pseudomonadota</taxon>
        <taxon>Betaproteobacteria</taxon>
        <taxon>Burkholderiales</taxon>
        <taxon>Oxalobacteraceae</taxon>
        <taxon>Herbaspirillum</taxon>
    </lineage>
</organism>
<sequence>MNAIDCIEHITSAGERWDSLAWRYYGDPYGYGRIIQANPALDITPILPSGRVVLIPVLPLEEARAAEQLAAEELPPWKR</sequence>
<accession>D8IV22</accession>
<dbReference type="STRING" id="757424.Hsero_0215"/>
<dbReference type="GeneID" id="29393347"/>
<reference evidence="1 2" key="1">
    <citation type="submission" date="2010-04" db="EMBL/GenBank/DDBJ databases">
        <title>The genome of Herbaspirillum seropedicae SmR1, an endophytic, nitrogen-fixing, plant-growth promoting beta-Proteobacteria.</title>
        <authorList>
            <person name="Pedrosa F.O."/>
            <person name="Monteiro R.A."/>
            <person name="Wassem R."/>
            <person name="Cruz L.M."/>
            <person name="Ayub R.A."/>
            <person name="Colauto N.B."/>
            <person name="Fernandez M.A."/>
            <person name="Fungaro M.H.P."/>
            <person name="Grisard E.C."/>
            <person name="Hungria M."/>
            <person name="Madeira H.M.F."/>
            <person name="Nodari R.O."/>
            <person name="Osaku C.A."/>
            <person name="Petzl-Erler M.L."/>
            <person name="Terenzi H."/>
            <person name="Vieira L.G.E."/>
            <person name="Almeida M.I.M."/>
            <person name="Alves L.R."/>
            <person name="Arantes O.M.N."/>
            <person name="Balsanelli E."/>
            <person name="Barcellos F.G."/>
            <person name="Baura V.A."/>
            <person name="Binde D.R."/>
            <person name="Campo R.J."/>
            <person name="Chubatsu L.S."/>
            <person name="Chueire L.M.O."/>
            <person name="Ciferri R.R."/>
            <person name="Correa L.C."/>
            <person name="da Conceicao Silva J.L."/>
            <person name="Dabul A.N.G."/>
            <person name="Dambros B.P."/>
            <person name="Faoro H."/>
            <person name="Favetti A."/>
            <person name="Friedermann G."/>
            <person name="Furlaneto M.C."/>
            <person name="Gasques L.S."/>
            <person name="Gimenes C.C.T."/>
            <person name="Gioppo N.M.R."/>
            <person name="Glienke-Blanco C."/>
            <person name="Godoy L.P."/>
            <person name="Guerra M.P."/>
            <person name="Karp S."/>
            <person name="Kava-Cordeiro V."/>
            <person name="Margarido V.P."/>
            <person name="Mathioni S.M."/>
            <person name="Menck-Soares M.A."/>
            <person name="Murace N.K."/>
            <person name="Nicolas M.F."/>
            <person name="Oliveira C.E.C."/>
            <person name="Pagnan N.A.B."/>
            <person name="Pamphile J.A."/>
            <person name="Patussi E.V."/>
            <person name="Pereira L.F.P."/>
            <person name="Pereira-Ferrari L."/>
            <person name="Pinto F.G.S."/>
            <person name="Precoma C."/>
            <person name="Prioli A.J."/>
            <person name="Prioli S.M.A.P."/>
            <person name="Raittz R.T."/>
            <person name="Ramos H.J.O."/>
            <person name="Ribeiro E.M.S.F."/>
            <person name="Rigo L.U."/>
            <person name="Rocha C.L.M.S.C."/>
            <person name="Rocha S.N."/>
            <person name="Santos K."/>
            <person name="Satori D."/>
            <person name="Silva A.G."/>
            <person name="Simao R.C.G."/>
            <person name="Soares M.A.M."/>
            <person name="Souza E.M."/>
            <person name="Steffens M.B.R."/>
            <person name="Steindel M."/>
            <person name="Tadra-Sfeir M.Z."/>
            <person name="Takahashi E.K."/>
            <person name="Torres R.A."/>
            <person name="Valle J.S."/>
            <person name="Vernal J.I."/>
            <person name="Vilas-Boas L.A."/>
            <person name="Watanabe M.A.E."/>
            <person name="Weiss V.A."/>
            <person name="Yates M.A."/>
            <person name="Souza E.M."/>
        </authorList>
    </citation>
    <scope>NUCLEOTIDE SEQUENCE [LARGE SCALE GENOMIC DNA]</scope>
    <source>
        <strain evidence="1 2">SmR1</strain>
    </source>
</reference>
<dbReference type="OrthoDB" id="8602627at2"/>
<dbReference type="AlphaFoldDB" id="D8IV22"/>
<dbReference type="Proteomes" id="UP000000329">
    <property type="component" value="Chromosome"/>
</dbReference>
<dbReference type="HOGENOM" id="CLU_175462_0_1_4"/>
<keyword evidence="2" id="KW-1185">Reference proteome</keyword>
<dbReference type="Pfam" id="PF05489">
    <property type="entry name" value="Phage_tail_X"/>
    <property type="match status" value="1"/>
</dbReference>
<evidence type="ECO:0000313" key="1">
    <source>
        <dbReference type="EMBL" id="ADJ61741.1"/>
    </source>
</evidence>
<protein>
    <submittedName>
        <fullName evidence="1">Bacteriophage tail fibre protein</fullName>
    </submittedName>
</protein>
<dbReference type="KEGG" id="hse:Hsero_0215"/>
<name>D8IV22_HERSS</name>
<evidence type="ECO:0000313" key="2">
    <source>
        <dbReference type="Proteomes" id="UP000000329"/>
    </source>
</evidence>
<dbReference type="EMBL" id="CP002039">
    <property type="protein sequence ID" value="ADJ61741.1"/>
    <property type="molecule type" value="Genomic_DNA"/>
</dbReference>
<dbReference type="InterPro" id="IPR008861">
    <property type="entry name" value="GpX-like"/>
</dbReference>
<gene>
    <name evidence="1" type="ordered locus">Hsero_0215</name>
</gene>